<dbReference type="RefSeq" id="WP_306346702.1">
    <property type="nucleotide sequence ID" value="NZ_JASAVU010000004.1"/>
</dbReference>
<comment type="caution">
    <text evidence="4">The sequence shown here is derived from an EMBL/GenBank/DDBJ whole genome shotgun (WGS) entry which is preliminary data.</text>
</comment>
<dbReference type="NCBIfam" id="NF008247">
    <property type="entry name" value="PRK11023.1"/>
    <property type="match status" value="1"/>
</dbReference>
<evidence type="ECO:0000313" key="4">
    <source>
        <dbReference type="EMBL" id="MDP8147904.1"/>
    </source>
</evidence>
<keyword evidence="4" id="KW-0449">Lipoprotein</keyword>
<dbReference type="PANTHER" id="PTHR34606:SF4">
    <property type="entry name" value="OUTER MEMBRANE LIPOPROTEIN DOLP"/>
    <property type="match status" value="1"/>
</dbReference>
<keyword evidence="5" id="KW-1185">Reference proteome</keyword>
<dbReference type="Proteomes" id="UP001226020">
    <property type="component" value="Unassembled WGS sequence"/>
</dbReference>
<feature type="signal peptide" evidence="2">
    <location>
        <begin position="1"/>
        <end position="28"/>
    </location>
</feature>
<proteinExistence type="predicted"/>
<dbReference type="SMART" id="SM00749">
    <property type="entry name" value="BON"/>
    <property type="match status" value="2"/>
</dbReference>
<dbReference type="InterPro" id="IPR007055">
    <property type="entry name" value="BON_dom"/>
</dbReference>
<evidence type="ECO:0000313" key="5">
    <source>
        <dbReference type="Proteomes" id="UP001226020"/>
    </source>
</evidence>
<dbReference type="InterPro" id="IPR014004">
    <property type="entry name" value="Transpt-assoc_nodulatn_dom_bac"/>
</dbReference>
<name>A0AAW8CD67_9PAST</name>
<evidence type="ECO:0000259" key="3">
    <source>
        <dbReference type="PROSITE" id="PS50914"/>
    </source>
</evidence>
<keyword evidence="1 2" id="KW-0732">Signal</keyword>
<protein>
    <submittedName>
        <fullName evidence="4">Division/outer membrane stress-associated lipid-binding lipoprotein</fullName>
    </submittedName>
</protein>
<organism evidence="4 5">
    <name type="scientific">Phocoenobacter atlanticus subsp. atlanticus</name>
    <dbReference type="NCBI Taxonomy" id="3061285"/>
    <lineage>
        <taxon>Bacteria</taxon>
        <taxon>Pseudomonadati</taxon>
        <taxon>Pseudomonadota</taxon>
        <taxon>Gammaproteobacteria</taxon>
        <taxon>Pasteurellales</taxon>
        <taxon>Pasteurellaceae</taxon>
        <taxon>Phocoenobacter</taxon>
        <taxon>Phocoenobacter atlanticus</taxon>
    </lineage>
</organism>
<accession>A0AAW8CD67</accession>
<feature type="domain" description="BON" evidence="3">
    <location>
        <begin position="55"/>
        <end position="124"/>
    </location>
</feature>
<sequence>MFNLTLKKISVITLLSASLLSLQGCVTAAVVGTVGAVAAATKVATDPRTAGRQIDDETLEEKINYRLNKDAQLKEEARVVIVSYNGKVLLAGQAPNKIAADTARKITLGQQGVRLVYNEIRIAKKIGAGQITTDAWITTQVKTQLLANVYVKSNNVKVLTENGEVFLMGHVTPKQSQVVINIARHTKGVRKVIPAFSYIKTQ</sequence>
<dbReference type="Pfam" id="PF04972">
    <property type="entry name" value="BON"/>
    <property type="match status" value="2"/>
</dbReference>
<dbReference type="PROSITE" id="PS51257">
    <property type="entry name" value="PROKAR_LIPOPROTEIN"/>
    <property type="match status" value="1"/>
</dbReference>
<evidence type="ECO:0000256" key="1">
    <source>
        <dbReference type="ARBA" id="ARBA00022729"/>
    </source>
</evidence>
<dbReference type="PROSITE" id="PS50914">
    <property type="entry name" value="BON"/>
    <property type="match status" value="2"/>
</dbReference>
<feature type="chain" id="PRO_5043992690" evidence="2">
    <location>
        <begin position="29"/>
        <end position="202"/>
    </location>
</feature>
<feature type="domain" description="BON" evidence="3">
    <location>
        <begin position="133"/>
        <end position="202"/>
    </location>
</feature>
<dbReference type="PANTHER" id="PTHR34606">
    <property type="entry name" value="BON DOMAIN-CONTAINING PROTEIN"/>
    <property type="match status" value="1"/>
</dbReference>
<gene>
    <name evidence="4" type="primary">dolP</name>
    <name evidence="4" type="ORF">QJU57_02275</name>
</gene>
<dbReference type="EMBL" id="JASAXT010000003">
    <property type="protein sequence ID" value="MDP8147904.1"/>
    <property type="molecule type" value="Genomic_DNA"/>
</dbReference>
<dbReference type="InterPro" id="IPR051686">
    <property type="entry name" value="Lipoprotein_DolP"/>
</dbReference>
<dbReference type="AlphaFoldDB" id="A0AAW8CD67"/>
<dbReference type="GeneID" id="300270657"/>
<reference evidence="4 5" key="1">
    <citation type="journal article" date="2023" name="Front. Microbiol.">
        <title>Phylogeography and host specificity of Pasteurellaceae pathogenic to sea-farmed fish in the north-east Atlantic.</title>
        <authorList>
            <person name="Gulla S."/>
            <person name="Colquhoun D.J."/>
            <person name="Olsen A.B."/>
            <person name="Spilsberg B."/>
            <person name="Lagesen K."/>
            <person name="Aakesson C.P."/>
            <person name="Strom S."/>
            <person name="Manji F."/>
            <person name="Birkbeck T.H."/>
            <person name="Nilsen H.K."/>
        </authorList>
    </citation>
    <scope>NUCLEOTIDE SEQUENCE [LARGE SCALE GENOMIC DNA]</scope>
    <source>
        <strain evidence="4 5">NVIB3131</strain>
    </source>
</reference>
<evidence type="ECO:0000256" key="2">
    <source>
        <dbReference type="SAM" id="SignalP"/>
    </source>
</evidence>